<dbReference type="GO" id="GO:0032259">
    <property type="term" value="P:methylation"/>
    <property type="evidence" value="ECO:0007669"/>
    <property type="project" value="UniProtKB-KW"/>
</dbReference>
<dbReference type="GO" id="GO:0044550">
    <property type="term" value="P:secondary metabolite biosynthetic process"/>
    <property type="evidence" value="ECO:0007669"/>
    <property type="project" value="UniProtKB-ARBA"/>
</dbReference>
<gene>
    <name evidence="5" type="ORF">N7537_010948</name>
</gene>
<dbReference type="SUPFAM" id="SSF53335">
    <property type="entry name" value="S-adenosyl-L-methionine-dependent methyltransferases"/>
    <property type="match status" value="1"/>
</dbReference>
<protein>
    <recommendedName>
        <fullName evidence="4">O-methyltransferase C-terminal domain-containing protein</fullName>
    </recommendedName>
</protein>
<evidence type="ECO:0000313" key="6">
    <source>
        <dbReference type="Proteomes" id="UP001213799"/>
    </source>
</evidence>
<dbReference type="Gene3D" id="3.40.50.150">
    <property type="entry name" value="Vaccinia Virus protein VP39"/>
    <property type="match status" value="1"/>
</dbReference>
<evidence type="ECO:0000256" key="3">
    <source>
        <dbReference type="ARBA" id="ARBA00022691"/>
    </source>
</evidence>
<dbReference type="PANTHER" id="PTHR43712">
    <property type="entry name" value="PUTATIVE (AFU_ORTHOLOGUE AFUA_4G14580)-RELATED"/>
    <property type="match status" value="1"/>
</dbReference>
<dbReference type="InterPro" id="IPR029063">
    <property type="entry name" value="SAM-dependent_MTases_sf"/>
</dbReference>
<keyword evidence="6" id="KW-1185">Reference proteome</keyword>
<dbReference type="PROSITE" id="PS51683">
    <property type="entry name" value="SAM_OMT_II"/>
    <property type="match status" value="1"/>
</dbReference>
<evidence type="ECO:0000256" key="2">
    <source>
        <dbReference type="ARBA" id="ARBA00022679"/>
    </source>
</evidence>
<dbReference type="Proteomes" id="UP001213799">
    <property type="component" value="Unassembled WGS sequence"/>
</dbReference>
<dbReference type="InterPro" id="IPR001077">
    <property type="entry name" value="COMT_C"/>
</dbReference>
<comment type="caution">
    <text evidence="5">The sequence shown here is derived from an EMBL/GenBank/DDBJ whole genome shotgun (WGS) entry which is preliminary data.</text>
</comment>
<reference evidence="5" key="2">
    <citation type="submission" date="2023-01" db="EMBL/GenBank/DDBJ databases">
        <authorList>
            <person name="Petersen C."/>
        </authorList>
    </citation>
    <scope>NUCLEOTIDE SEQUENCE</scope>
    <source>
        <strain evidence="5">IBT 12815</strain>
    </source>
</reference>
<proteinExistence type="predicted"/>
<dbReference type="Pfam" id="PF00891">
    <property type="entry name" value="Methyltransf_2"/>
    <property type="match status" value="1"/>
</dbReference>
<dbReference type="InterPro" id="IPR016461">
    <property type="entry name" value="COMT-like"/>
</dbReference>
<keyword evidence="1" id="KW-0489">Methyltransferase</keyword>
<dbReference type="PROSITE" id="PS00879">
    <property type="entry name" value="ODR_DC_2_2"/>
    <property type="match status" value="1"/>
</dbReference>
<dbReference type="AlphaFoldDB" id="A0AAD6GTJ2"/>
<evidence type="ECO:0000256" key="1">
    <source>
        <dbReference type="ARBA" id="ARBA00022603"/>
    </source>
</evidence>
<dbReference type="GeneID" id="81592244"/>
<reference evidence="5" key="1">
    <citation type="journal article" date="2023" name="IMA Fungus">
        <title>Comparative genomic study of the Penicillium genus elucidates a diverse pangenome and 15 lateral gene transfer events.</title>
        <authorList>
            <person name="Petersen C."/>
            <person name="Sorensen T."/>
            <person name="Nielsen M.R."/>
            <person name="Sondergaard T.E."/>
            <person name="Sorensen J.L."/>
            <person name="Fitzpatrick D.A."/>
            <person name="Frisvad J.C."/>
            <person name="Nielsen K.L."/>
        </authorList>
    </citation>
    <scope>NUCLEOTIDE SEQUENCE</scope>
    <source>
        <strain evidence="5">IBT 12815</strain>
    </source>
</reference>
<name>A0AAD6GTJ2_9EURO</name>
<evidence type="ECO:0000259" key="4">
    <source>
        <dbReference type="Pfam" id="PF00891"/>
    </source>
</evidence>
<keyword evidence="3" id="KW-0949">S-adenosyl-L-methionine</keyword>
<dbReference type="PANTHER" id="PTHR43712:SF11">
    <property type="entry name" value="O-METHYLTRANSFERASE (AFU_ORTHOLOGUE AFUA_2G17820)-RELATED"/>
    <property type="match status" value="1"/>
</dbReference>
<feature type="domain" description="O-methyltransferase C-terminal" evidence="4">
    <location>
        <begin position="3"/>
        <end position="178"/>
    </location>
</feature>
<organism evidence="5 6">
    <name type="scientific">Penicillium hordei</name>
    <dbReference type="NCBI Taxonomy" id="40994"/>
    <lineage>
        <taxon>Eukaryota</taxon>
        <taxon>Fungi</taxon>
        <taxon>Dikarya</taxon>
        <taxon>Ascomycota</taxon>
        <taxon>Pezizomycotina</taxon>
        <taxon>Eurotiomycetes</taxon>
        <taxon>Eurotiomycetidae</taxon>
        <taxon>Eurotiales</taxon>
        <taxon>Aspergillaceae</taxon>
        <taxon>Penicillium</taxon>
    </lineage>
</organism>
<dbReference type="RefSeq" id="XP_056747289.1">
    <property type="nucleotide sequence ID" value="XM_056902002.1"/>
</dbReference>
<accession>A0AAD6GTJ2</accession>
<dbReference type="InterPro" id="IPR022657">
    <property type="entry name" value="De-COase2_CS"/>
</dbReference>
<dbReference type="GO" id="GO:0008171">
    <property type="term" value="F:O-methyltransferase activity"/>
    <property type="evidence" value="ECO:0007669"/>
    <property type="project" value="InterPro"/>
</dbReference>
<keyword evidence="2" id="KW-0808">Transferase</keyword>
<evidence type="ECO:0000313" key="5">
    <source>
        <dbReference type="EMBL" id="KAJ5588270.1"/>
    </source>
</evidence>
<sequence length="203" mass="22478">MNPEDAHAFNVTMRINRQVEGAQWFDIYPVGGKLSLVDIGGGLGHDLAGLKRKFPNLPGRLVLEDLSDGIEHAKESIEDGIEVVGYDMFTEQPLKGAKAYYLRTVLHDWPDKQSLMALARVREAMADDSVLLINENTLPEVGASSLSVSLDISMMDIFASLERTEKQWVDLLERASFRVVKVWRADYDGIGSNALAEAVACQL</sequence>
<dbReference type="EMBL" id="JAQJAE010000006">
    <property type="protein sequence ID" value="KAJ5588270.1"/>
    <property type="molecule type" value="Genomic_DNA"/>
</dbReference>